<comment type="similarity">
    <text evidence="2">Belongs to the peptidase C19 family.</text>
</comment>
<keyword evidence="9" id="KW-1133">Transmembrane helix</keyword>
<dbReference type="InterPro" id="IPR018200">
    <property type="entry name" value="USP_CS"/>
</dbReference>
<dbReference type="GO" id="GO:0005829">
    <property type="term" value="C:cytosol"/>
    <property type="evidence" value="ECO:0007669"/>
    <property type="project" value="TreeGrafter"/>
</dbReference>
<feature type="compositionally biased region" description="Low complexity" evidence="8">
    <location>
        <begin position="886"/>
        <end position="908"/>
    </location>
</feature>
<feature type="compositionally biased region" description="Polar residues" evidence="8">
    <location>
        <begin position="866"/>
        <end position="885"/>
    </location>
</feature>
<protein>
    <recommendedName>
        <fullName evidence="3">ubiquitinyl hydrolase 1</fullName>
        <ecNumber evidence="3">3.4.19.12</ecNumber>
    </recommendedName>
</protein>
<dbReference type="InterPro" id="IPR038765">
    <property type="entry name" value="Papain-like_cys_pep_sf"/>
</dbReference>
<dbReference type="EMBL" id="NBII01000003">
    <property type="protein sequence ID" value="PAV21408.1"/>
    <property type="molecule type" value="Genomic_DNA"/>
</dbReference>
<dbReference type="PANTHER" id="PTHR24006:SF888">
    <property type="entry name" value="UBIQUITIN CARBOXYL-TERMINAL HYDROLASE 30"/>
    <property type="match status" value="1"/>
</dbReference>
<evidence type="ECO:0000259" key="10">
    <source>
        <dbReference type="PROSITE" id="PS50235"/>
    </source>
</evidence>
<dbReference type="InParanoid" id="A0A286UP98"/>
<sequence>MHDTPFRQPLSDSDSLYASFSSSLSSLASSYALQQIFPFIVLLGFPSLVLFFRAYYHELLAIVRMGLEGLGLGFLWNWGSSEGSQGSQSEQGRHVNGSRDRKKKKAVRTRKEQLANGSVVHGDEEEEEEDIDIYYPGLVNISGTYCFLNSVLQAMSSLAYLQPHLEAIQAKAIELDVPTPVVDTLKDTLQILNSPRSSHYAHRPVPIINALSQPIPGTGKRSALFSSREHQDAQELFQLLSECIKREALAVDAEGTRDRGLGSFAREFNSNYDSGSSIDTETEVANTGVFDGLTANRRSCVTCGYTEAVMHFALDSWQLSLPSTSGECTLSKCLEDYTRLELLTDCICRRCSMNATYKRLNEEAERIQASISKDGSSVSTSKKKRLREVRKLGARVKSAIDEWRIEDDVKGVTMERVFSKVSTKQAMIARPPKDLVLHLNRSIHYGGHAGKNPCRIIFPEVLDITPYTTSGQLSTKPQAPISTPPPPLRRSTTPTQALFATPRVLYRLAAVVCHYGGHSFGHYVCFRRKPQFKPHQQDSSSPGLGRATLDPPTMACPYGCECVACRTQGPVRDSHSSQYGPGSGRGWLRISDDSVEECGIERVLAEGGSAFLLFYERAVLPRPTIYMSNGSPRSSEETVRPALYVGMDGEFDGVTDTESNGARSVNGNGSALLESSLANGKPIESSVVGIGLVKSSDNLAGSPSSSFSERTMHHRPRVVRRTTAGRGRSASVATIRPSSSHSSSNGSSLVSSAPTPGIVNPKDHAQSAVGEKPNGLASLFEGNGVEGIHTPDSATQELPDSTAELPANNVHQSSSIVPKDTLPLSNGVKQQSHDQVIATIPEPNSSKLPSINGHIQAQVPHPSPNPLSSQKHPVSSSSLLTNGRASPSRPSHSHNPLHLSPSTSKSSSNEFIPDRASVNLKA</sequence>
<dbReference type="GO" id="GO:0016579">
    <property type="term" value="P:protein deubiquitination"/>
    <property type="evidence" value="ECO:0007669"/>
    <property type="project" value="InterPro"/>
</dbReference>
<evidence type="ECO:0000256" key="6">
    <source>
        <dbReference type="ARBA" id="ARBA00022801"/>
    </source>
</evidence>
<feature type="compositionally biased region" description="Polar residues" evidence="8">
    <location>
        <begin position="842"/>
        <end position="855"/>
    </location>
</feature>
<dbReference type="SUPFAM" id="SSF54001">
    <property type="entry name" value="Cysteine proteinases"/>
    <property type="match status" value="1"/>
</dbReference>
<keyword evidence="12" id="KW-1185">Reference proteome</keyword>
<name>A0A286UP98_9AGAM</name>
<keyword evidence="5" id="KW-0833">Ubl conjugation pathway</keyword>
<dbReference type="OrthoDB" id="2020758at2759"/>
<evidence type="ECO:0000256" key="3">
    <source>
        <dbReference type="ARBA" id="ARBA00012759"/>
    </source>
</evidence>
<feature type="transmembrane region" description="Helical" evidence="9">
    <location>
        <begin position="59"/>
        <end position="79"/>
    </location>
</feature>
<evidence type="ECO:0000313" key="12">
    <source>
        <dbReference type="Proteomes" id="UP000217199"/>
    </source>
</evidence>
<dbReference type="Proteomes" id="UP000217199">
    <property type="component" value="Unassembled WGS sequence"/>
</dbReference>
<keyword evidence="9" id="KW-0472">Membrane</keyword>
<dbReference type="GO" id="GO:0005634">
    <property type="term" value="C:nucleus"/>
    <property type="evidence" value="ECO:0007669"/>
    <property type="project" value="TreeGrafter"/>
</dbReference>
<evidence type="ECO:0000256" key="9">
    <source>
        <dbReference type="SAM" id="Phobius"/>
    </source>
</evidence>
<evidence type="ECO:0000256" key="1">
    <source>
        <dbReference type="ARBA" id="ARBA00000707"/>
    </source>
</evidence>
<evidence type="ECO:0000313" key="11">
    <source>
        <dbReference type="EMBL" id="PAV21408.1"/>
    </source>
</evidence>
<feature type="region of interest" description="Disordered" evidence="8">
    <location>
        <begin position="83"/>
        <end position="124"/>
    </location>
</feature>
<reference evidence="11 12" key="1">
    <citation type="journal article" date="2017" name="Mol. Ecol.">
        <title>Comparative and population genomic landscape of Phellinus noxius: A hypervariable fungus causing root rot in trees.</title>
        <authorList>
            <person name="Chung C.L."/>
            <person name="Lee T.J."/>
            <person name="Akiba M."/>
            <person name="Lee H.H."/>
            <person name="Kuo T.H."/>
            <person name="Liu D."/>
            <person name="Ke H.M."/>
            <person name="Yokoi T."/>
            <person name="Roa M.B."/>
            <person name="Lu M.J."/>
            <person name="Chang Y.Y."/>
            <person name="Ann P.J."/>
            <person name="Tsai J.N."/>
            <person name="Chen C.Y."/>
            <person name="Tzean S.S."/>
            <person name="Ota Y."/>
            <person name="Hattori T."/>
            <person name="Sahashi N."/>
            <person name="Liou R.F."/>
            <person name="Kikuchi T."/>
            <person name="Tsai I.J."/>
        </authorList>
    </citation>
    <scope>NUCLEOTIDE SEQUENCE [LARGE SCALE GENOMIC DNA]</scope>
    <source>
        <strain evidence="11 12">FFPRI411160</strain>
    </source>
</reference>
<dbReference type="PANTHER" id="PTHR24006">
    <property type="entry name" value="UBIQUITIN CARBOXYL-TERMINAL HYDROLASE"/>
    <property type="match status" value="1"/>
</dbReference>
<organism evidence="11 12">
    <name type="scientific">Pyrrhoderma noxium</name>
    <dbReference type="NCBI Taxonomy" id="2282107"/>
    <lineage>
        <taxon>Eukaryota</taxon>
        <taxon>Fungi</taxon>
        <taxon>Dikarya</taxon>
        <taxon>Basidiomycota</taxon>
        <taxon>Agaricomycotina</taxon>
        <taxon>Agaricomycetes</taxon>
        <taxon>Hymenochaetales</taxon>
        <taxon>Hymenochaetaceae</taxon>
        <taxon>Pyrrhoderma</taxon>
    </lineage>
</organism>
<evidence type="ECO:0000256" key="2">
    <source>
        <dbReference type="ARBA" id="ARBA00009085"/>
    </source>
</evidence>
<evidence type="ECO:0000256" key="8">
    <source>
        <dbReference type="SAM" id="MobiDB-lite"/>
    </source>
</evidence>
<dbReference type="Gene3D" id="3.90.70.10">
    <property type="entry name" value="Cysteine proteinases"/>
    <property type="match status" value="1"/>
</dbReference>
<dbReference type="InterPro" id="IPR028889">
    <property type="entry name" value="USP"/>
</dbReference>
<evidence type="ECO:0000256" key="5">
    <source>
        <dbReference type="ARBA" id="ARBA00022786"/>
    </source>
</evidence>
<dbReference type="CDD" id="cd02662">
    <property type="entry name" value="Peptidase_C19F"/>
    <property type="match status" value="1"/>
</dbReference>
<dbReference type="GO" id="GO:0004843">
    <property type="term" value="F:cysteine-type deubiquitinase activity"/>
    <property type="evidence" value="ECO:0007669"/>
    <property type="project" value="UniProtKB-EC"/>
</dbReference>
<gene>
    <name evidence="11" type="ORF">PNOK_0403500</name>
</gene>
<dbReference type="InterPro" id="IPR050164">
    <property type="entry name" value="Peptidase_C19"/>
</dbReference>
<keyword evidence="9" id="KW-0812">Transmembrane</keyword>
<dbReference type="STRING" id="2282107.A0A286UP98"/>
<feature type="compositionally biased region" description="Low complexity" evidence="8">
    <location>
        <begin position="721"/>
        <end position="731"/>
    </location>
</feature>
<keyword evidence="4" id="KW-0645">Protease</keyword>
<feature type="domain" description="USP" evidence="10">
    <location>
        <begin position="136"/>
        <end position="618"/>
    </location>
</feature>
<dbReference type="Pfam" id="PF00443">
    <property type="entry name" value="UCH"/>
    <property type="match status" value="1"/>
</dbReference>
<feature type="compositionally biased region" description="Low complexity" evidence="8">
    <location>
        <begin position="738"/>
        <end position="752"/>
    </location>
</feature>
<accession>A0A286UP98</accession>
<evidence type="ECO:0000256" key="4">
    <source>
        <dbReference type="ARBA" id="ARBA00022670"/>
    </source>
</evidence>
<feature type="transmembrane region" description="Helical" evidence="9">
    <location>
        <begin position="31"/>
        <end position="52"/>
    </location>
</feature>
<dbReference type="AlphaFoldDB" id="A0A286UP98"/>
<comment type="catalytic activity">
    <reaction evidence="1">
        <text>Thiol-dependent hydrolysis of ester, thioester, amide, peptide and isopeptide bonds formed by the C-terminal Gly of ubiquitin (a 76-residue protein attached to proteins as an intracellular targeting signal).</text>
        <dbReference type="EC" id="3.4.19.12"/>
    </reaction>
</comment>
<keyword evidence="7" id="KW-0788">Thiol protease</keyword>
<feature type="region of interest" description="Disordered" evidence="8">
    <location>
        <begin position="698"/>
        <end position="922"/>
    </location>
</feature>
<evidence type="ECO:0000256" key="7">
    <source>
        <dbReference type="ARBA" id="ARBA00022807"/>
    </source>
</evidence>
<keyword evidence="6" id="KW-0378">Hydrolase</keyword>
<dbReference type="PROSITE" id="PS50235">
    <property type="entry name" value="USP_3"/>
    <property type="match status" value="1"/>
</dbReference>
<dbReference type="PROSITE" id="PS00973">
    <property type="entry name" value="USP_2"/>
    <property type="match status" value="1"/>
</dbReference>
<dbReference type="InterPro" id="IPR001394">
    <property type="entry name" value="Peptidase_C19_UCH"/>
</dbReference>
<feature type="region of interest" description="Disordered" evidence="8">
    <location>
        <begin position="469"/>
        <end position="493"/>
    </location>
</feature>
<feature type="compositionally biased region" description="Polar residues" evidence="8">
    <location>
        <begin position="823"/>
        <end position="834"/>
    </location>
</feature>
<comment type="caution">
    <text evidence="11">The sequence shown here is derived from an EMBL/GenBank/DDBJ whole genome shotgun (WGS) entry which is preliminary data.</text>
</comment>
<dbReference type="EC" id="3.4.19.12" evidence="3"/>
<dbReference type="GO" id="GO:0006508">
    <property type="term" value="P:proteolysis"/>
    <property type="evidence" value="ECO:0007669"/>
    <property type="project" value="UniProtKB-KW"/>
</dbReference>
<proteinExistence type="inferred from homology"/>
<feature type="compositionally biased region" description="Polar residues" evidence="8">
    <location>
        <begin position="698"/>
        <end position="709"/>
    </location>
</feature>